<evidence type="ECO:0000313" key="4">
    <source>
        <dbReference type="Proteomes" id="UP000799423"/>
    </source>
</evidence>
<dbReference type="AlphaFoldDB" id="A0A6A7B5E7"/>
<accession>A0A6A7B5E7</accession>
<dbReference type="EMBL" id="MU006311">
    <property type="protein sequence ID" value="KAF2849548.1"/>
    <property type="molecule type" value="Genomic_DNA"/>
</dbReference>
<feature type="compositionally biased region" description="Low complexity" evidence="1">
    <location>
        <begin position="131"/>
        <end position="150"/>
    </location>
</feature>
<dbReference type="OrthoDB" id="5423681at2759"/>
<sequence>MSGVTSHVEARAGFIGRDQKAFTGNIGQLSNKAHHQTFNLHYVYNYAKDVRRYPRRHWVAIIASFATMITLIVVVIVVAIEKSRKDDSDSSGQSSSATSTSSSLSSVSVSWTTTAPSNPYASTTTGLTSGPASTSTLAIPSPTTLSTPTLRGGEEALLSTSVATNRFVTSIPHTLVTEPARLSPGASCTTNAQCSPNDCYTQSDASATCCGPSIWGCPGWDCNVNGINDCLDPYTCENSGVKTCA</sequence>
<evidence type="ECO:0000256" key="2">
    <source>
        <dbReference type="SAM" id="Phobius"/>
    </source>
</evidence>
<gene>
    <name evidence="3" type="ORF">T440DRAFT_555841</name>
</gene>
<proteinExistence type="predicted"/>
<feature type="transmembrane region" description="Helical" evidence="2">
    <location>
        <begin position="58"/>
        <end position="80"/>
    </location>
</feature>
<keyword evidence="2" id="KW-1133">Transmembrane helix</keyword>
<dbReference type="Proteomes" id="UP000799423">
    <property type="component" value="Unassembled WGS sequence"/>
</dbReference>
<keyword evidence="2" id="KW-0472">Membrane</keyword>
<organism evidence="3 4">
    <name type="scientific">Plenodomus tracheiphilus IPT5</name>
    <dbReference type="NCBI Taxonomy" id="1408161"/>
    <lineage>
        <taxon>Eukaryota</taxon>
        <taxon>Fungi</taxon>
        <taxon>Dikarya</taxon>
        <taxon>Ascomycota</taxon>
        <taxon>Pezizomycotina</taxon>
        <taxon>Dothideomycetes</taxon>
        <taxon>Pleosporomycetidae</taxon>
        <taxon>Pleosporales</taxon>
        <taxon>Pleosporineae</taxon>
        <taxon>Leptosphaeriaceae</taxon>
        <taxon>Plenodomus</taxon>
    </lineage>
</organism>
<keyword evidence="2" id="KW-0812">Transmembrane</keyword>
<name>A0A6A7B5E7_9PLEO</name>
<feature type="compositionally biased region" description="Polar residues" evidence="1">
    <location>
        <begin position="120"/>
        <end position="130"/>
    </location>
</feature>
<protein>
    <submittedName>
        <fullName evidence="3">Uncharacterized protein</fullName>
    </submittedName>
</protein>
<evidence type="ECO:0000313" key="3">
    <source>
        <dbReference type="EMBL" id="KAF2849548.1"/>
    </source>
</evidence>
<keyword evidence="4" id="KW-1185">Reference proteome</keyword>
<evidence type="ECO:0000256" key="1">
    <source>
        <dbReference type="SAM" id="MobiDB-lite"/>
    </source>
</evidence>
<reference evidence="3" key="1">
    <citation type="submission" date="2020-01" db="EMBL/GenBank/DDBJ databases">
        <authorList>
            <consortium name="DOE Joint Genome Institute"/>
            <person name="Haridas S."/>
            <person name="Albert R."/>
            <person name="Binder M."/>
            <person name="Bloem J."/>
            <person name="Labutti K."/>
            <person name="Salamov A."/>
            <person name="Andreopoulos B."/>
            <person name="Baker S.E."/>
            <person name="Barry K."/>
            <person name="Bills G."/>
            <person name="Bluhm B.H."/>
            <person name="Cannon C."/>
            <person name="Castanera R."/>
            <person name="Culley D.E."/>
            <person name="Daum C."/>
            <person name="Ezra D."/>
            <person name="Gonzalez J.B."/>
            <person name="Henrissat B."/>
            <person name="Kuo A."/>
            <person name="Liang C."/>
            <person name="Lipzen A."/>
            <person name="Lutzoni F."/>
            <person name="Magnuson J."/>
            <person name="Mondo S."/>
            <person name="Nolan M."/>
            <person name="Ohm R."/>
            <person name="Pangilinan J."/>
            <person name="Park H.-J."/>
            <person name="Ramirez L."/>
            <person name="Alfaro M."/>
            <person name="Sun H."/>
            <person name="Tritt A."/>
            <person name="Yoshinaga Y."/>
            <person name="Zwiers L.-H."/>
            <person name="Turgeon B.G."/>
            <person name="Goodwin S.B."/>
            <person name="Spatafora J.W."/>
            <person name="Crous P.W."/>
            <person name="Grigoriev I.V."/>
        </authorList>
    </citation>
    <scope>NUCLEOTIDE SEQUENCE</scope>
    <source>
        <strain evidence="3">IPT5</strain>
    </source>
</reference>
<feature type="region of interest" description="Disordered" evidence="1">
    <location>
        <begin position="120"/>
        <end position="150"/>
    </location>
</feature>